<feature type="compositionally biased region" description="Pro residues" evidence="16">
    <location>
        <begin position="56"/>
        <end position="253"/>
    </location>
</feature>
<dbReference type="PANTHER" id="PTHR47982:SF45">
    <property type="entry name" value="NON-SPECIFIC SERINE_THREONINE PROTEIN KINASE"/>
    <property type="match status" value="1"/>
</dbReference>
<accession>A0A9I9D2T6</accession>
<dbReference type="PANTHER" id="PTHR47982">
    <property type="entry name" value="PROLINE-RICH RECEPTOR-LIKE PROTEIN KINASE PERK4"/>
    <property type="match status" value="1"/>
</dbReference>
<evidence type="ECO:0000256" key="5">
    <source>
        <dbReference type="ARBA" id="ARBA00022553"/>
    </source>
</evidence>
<keyword evidence="10 15" id="KW-0067">ATP-binding</keyword>
<dbReference type="GO" id="GO:0005524">
    <property type="term" value="F:ATP binding"/>
    <property type="evidence" value="ECO:0007669"/>
    <property type="project" value="UniProtKB-UniRule"/>
</dbReference>
<feature type="region of interest" description="Disordered" evidence="16">
    <location>
        <begin position="316"/>
        <end position="336"/>
    </location>
</feature>
<feature type="domain" description="Protein kinase" evidence="18">
    <location>
        <begin position="389"/>
        <end position="711"/>
    </location>
</feature>
<dbReference type="Gene3D" id="1.10.510.10">
    <property type="entry name" value="Transferase(Phosphotransferase) domain 1"/>
    <property type="match status" value="1"/>
</dbReference>
<dbReference type="InterPro" id="IPR047117">
    <property type="entry name" value="PERK1-13-like"/>
</dbReference>
<comment type="catalytic activity">
    <reaction evidence="13">
        <text>L-threonyl-[protein] + ATP = O-phospho-L-threonyl-[protein] + ADP + H(+)</text>
        <dbReference type="Rhea" id="RHEA:46608"/>
        <dbReference type="Rhea" id="RHEA-COMP:11060"/>
        <dbReference type="Rhea" id="RHEA-COMP:11605"/>
        <dbReference type="ChEBI" id="CHEBI:15378"/>
        <dbReference type="ChEBI" id="CHEBI:30013"/>
        <dbReference type="ChEBI" id="CHEBI:30616"/>
        <dbReference type="ChEBI" id="CHEBI:61977"/>
        <dbReference type="ChEBI" id="CHEBI:456216"/>
        <dbReference type="EC" id="2.7.11.1"/>
    </reaction>
</comment>
<dbReference type="InterPro" id="IPR017441">
    <property type="entry name" value="Protein_kinase_ATP_BS"/>
</dbReference>
<evidence type="ECO:0000256" key="17">
    <source>
        <dbReference type="SAM" id="Phobius"/>
    </source>
</evidence>
<evidence type="ECO:0000256" key="3">
    <source>
        <dbReference type="ARBA" id="ARBA00022475"/>
    </source>
</evidence>
<dbReference type="PRINTS" id="PR01217">
    <property type="entry name" value="PRICHEXTENSN"/>
</dbReference>
<evidence type="ECO:0000256" key="4">
    <source>
        <dbReference type="ARBA" id="ARBA00022527"/>
    </source>
</evidence>
<dbReference type="GO" id="GO:0004674">
    <property type="term" value="F:protein serine/threonine kinase activity"/>
    <property type="evidence" value="ECO:0007669"/>
    <property type="project" value="UniProtKB-KW"/>
</dbReference>
<proteinExistence type="predicted"/>
<evidence type="ECO:0000313" key="19">
    <source>
        <dbReference type="EnsemblPlants" id="MELO3C012194.2.1"/>
    </source>
</evidence>
<dbReference type="InterPro" id="IPR008271">
    <property type="entry name" value="Ser/Thr_kinase_AS"/>
</dbReference>
<comment type="catalytic activity">
    <reaction evidence="14">
        <text>L-seryl-[protein] + ATP = O-phospho-L-seryl-[protein] + ADP + H(+)</text>
        <dbReference type="Rhea" id="RHEA:17989"/>
        <dbReference type="Rhea" id="RHEA-COMP:9863"/>
        <dbReference type="Rhea" id="RHEA-COMP:11604"/>
        <dbReference type="ChEBI" id="CHEBI:15378"/>
        <dbReference type="ChEBI" id="CHEBI:29999"/>
        <dbReference type="ChEBI" id="CHEBI:30616"/>
        <dbReference type="ChEBI" id="CHEBI:83421"/>
        <dbReference type="ChEBI" id="CHEBI:456216"/>
        <dbReference type="EC" id="2.7.11.1"/>
    </reaction>
</comment>
<evidence type="ECO:0000256" key="11">
    <source>
        <dbReference type="ARBA" id="ARBA00022989"/>
    </source>
</evidence>
<dbReference type="Gene3D" id="3.30.200.20">
    <property type="entry name" value="Phosphorylase Kinase, domain 1"/>
    <property type="match status" value="1"/>
</dbReference>
<dbReference type="EC" id="2.7.11.1" evidence="2"/>
<evidence type="ECO:0000256" key="6">
    <source>
        <dbReference type="ARBA" id="ARBA00022679"/>
    </source>
</evidence>
<keyword evidence="5" id="KW-0597">Phosphoprotein</keyword>
<dbReference type="PROSITE" id="PS00108">
    <property type="entry name" value="PROTEIN_KINASE_ST"/>
    <property type="match status" value="1"/>
</dbReference>
<dbReference type="Gramene" id="MELO3C012194.2.1">
    <property type="protein sequence ID" value="MELO3C012194.2.1"/>
    <property type="gene ID" value="MELO3C012194.2"/>
</dbReference>
<evidence type="ECO:0000256" key="14">
    <source>
        <dbReference type="ARBA" id="ARBA00048679"/>
    </source>
</evidence>
<dbReference type="PROSITE" id="PS00107">
    <property type="entry name" value="PROTEIN_KINASE_ATP"/>
    <property type="match status" value="1"/>
</dbReference>
<keyword evidence="11 17" id="KW-1133">Transmembrane helix</keyword>
<feature type="transmembrane region" description="Helical" evidence="17">
    <location>
        <begin position="284"/>
        <end position="307"/>
    </location>
</feature>
<organism evidence="19">
    <name type="scientific">Cucumis melo</name>
    <name type="common">Muskmelon</name>
    <dbReference type="NCBI Taxonomy" id="3656"/>
    <lineage>
        <taxon>Eukaryota</taxon>
        <taxon>Viridiplantae</taxon>
        <taxon>Streptophyta</taxon>
        <taxon>Embryophyta</taxon>
        <taxon>Tracheophyta</taxon>
        <taxon>Spermatophyta</taxon>
        <taxon>Magnoliopsida</taxon>
        <taxon>eudicotyledons</taxon>
        <taxon>Gunneridae</taxon>
        <taxon>Pentapetalae</taxon>
        <taxon>rosids</taxon>
        <taxon>fabids</taxon>
        <taxon>Cucurbitales</taxon>
        <taxon>Cucurbitaceae</taxon>
        <taxon>Benincaseae</taxon>
        <taxon>Cucumis</taxon>
    </lineage>
</organism>
<name>A0A9I9D2T6_CUCME</name>
<feature type="compositionally biased region" description="Pro residues" evidence="16">
    <location>
        <begin position="32"/>
        <end position="43"/>
    </location>
</feature>
<dbReference type="SMART" id="SM00220">
    <property type="entry name" value="S_TKc"/>
    <property type="match status" value="1"/>
</dbReference>
<evidence type="ECO:0000256" key="9">
    <source>
        <dbReference type="ARBA" id="ARBA00022777"/>
    </source>
</evidence>
<keyword evidence="8 15" id="KW-0547">Nucleotide-binding</keyword>
<dbReference type="GO" id="GO:0005886">
    <property type="term" value="C:plasma membrane"/>
    <property type="evidence" value="ECO:0007669"/>
    <property type="project" value="UniProtKB-SubCell"/>
</dbReference>
<keyword evidence="12 17" id="KW-0472">Membrane</keyword>
<feature type="region of interest" description="Disordered" evidence="16">
    <location>
        <begin position="1"/>
        <end position="275"/>
    </location>
</feature>
<dbReference type="FunFam" id="1.10.510.10:FF:000035">
    <property type="entry name" value="Putative receptor-like serine/threonine-protein kinase"/>
    <property type="match status" value="1"/>
</dbReference>
<feature type="compositionally biased region" description="Low complexity" evidence="16">
    <location>
        <begin position="44"/>
        <end position="55"/>
    </location>
</feature>
<dbReference type="AlphaFoldDB" id="A0A9I9D2T6"/>
<dbReference type="PROSITE" id="PS50011">
    <property type="entry name" value="PROTEIN_KINASE_DOM"/>
    <property type="match status" value="1"/>
</dbReference>
<keyword evidence="4" id="KW-0723">Serine/threonine-protein kinase</keyword>
<dbReference type="InterPro" id="IPR000719">
    <property type="entry name" value="Prot_kinase_dom"/>
</dbReference>
<evidence type="ECO:0000259" key="18">
    <source>
        <dbReference type="PROSITE" id="PS50011"/>
    </source>
</evidence>
<dbReference type="SUPFAM" id="SSF56112">
    <property type="entry name" value="Protein kinase-like (PK-like)"/>
    <property type="match status" value="1"/>
</dbReference>
<sequence>MAAVSPAPFSSPSPASPSTPSLSPPAASDSPPTTPSPSPPQQSPPSNQSDSATPSSSPPPPSHQPSATSPPPTSETPPPSTPALSPPPPRTVPPATPSPTTPNAPPPTTPDPPPPVSSTPPTPSDPPPNSPPPPAAEPPQSPPPQSSKPPENSPPPPPPPPPSQANPPDNPSPPPQPTNPPENSPPPPPSTPPETSPPSPASIPPRNSPPPPRLSPPPGEPSPASPPKSSLPPSPPPPPSRLSPPLPSKPPTLPSGNRTGDGSAPSDGSANSNSNSNGGISSGGVIAIGVAAGIIVLFIIGFVVWYIRKPRKNDSGRGGYIMPSSLGSSPKSESSLMKVHSSVHQDIHATGSGSGSGSGGIYTPKEPGGLGSSRPLFTYEELFNATNAFSTQNLLGEGGFGSVYKGYLPDGRVVAVKELKIGGGQGELEFKAEVEIIGRVHHRHLVSLVGYCISEHQRLLVYDYVSNNSLYYHLHLKGNGELVLEWAKRIKIAAGAARGIAYLHEDCHPRIIHRDIKSSNILLDENFEARVSDFGLAKLALDEQTHITTRVVGTFGYVAPEYASSGKLTERSDVFSFGVVLLELITGRKAVDASQPMGNESLVEWVFADMHQIPQTVIDKLQLKHLPMLENGDFQTPKSNFPDNALIFQARPLLNHALDNQDFENLVDPRLGRNYDESEMLRMIGIAAACVRHASAKRPQMGQVVRAFDSLATADLSNGMRFGESQAFDSGQQSAEIRFFRMLAFGNQDYSSDFYSQGSSNA</sequence>
<keyword evidence="7 17" id="KW-0812">Transmembrane</keyword>
<dbReference type="CDD" id="cd14066">
    <property type="entry name" value="STKc_IRAK"/>
    <property type="match status" value="1"/>
</dbReference>
<dbReference type="InterPro" id="IPR011009">
    <property type="entry name" value="Kinase-like_dom_sf"/>
</dbReference>
<feature type="compositionally biased region" description="Low complexity" evidence="16">
    <location>
        <begin position="18"/>
        <end position="31"/>
    </location>
</feature>
<dbReference type="EnsemblPlants" id="MELO3C012194.2.1">
    <property type="protein sequence ID" value="MELO3C012194.2.1"/>
    <property type="gene ID" value="MELO3C012194.2"/>
</dbReference>
<evidence type="ECO:0000256" key="13">
    <source>
        <dbReference type="ARBA" id="ARBA00047899"/>
    </source>
</evidence>
<evidence type="ECO:0000256" key="2">
    <source>
        <dbReference type="ARBA" id="ARBA00012513"/>
    </source>
</evidence>
<evidence type="ECO:0000256" key="1">
    <source>
        <dbReference type="ARBA" id="ARBA00004162"/>
    </source>
</evidence>
<feature type="compositionally biased region" description="Low complexity" evidence="16">
    <location>
        <begin position="260"/>
        <end position="275"/>
    </location>
</feature>
<keyword evidence="6" id="KW-0808">Transferase</keyword>
<dbReference type="FunFam" id="3.30.200.20:FF:000212">
    <property type="entry name" value="Proline-rich receptor-like protein kinase PERK8"/>
    <property type="match status" value="1"/>
</dbReference>
<evidence type="ECO:0000256" key="7">
    <source>
        <dbReference type="ARBA" id="ARBA00022692"/>
    </source>
</evidence>
<feature type="binding site" evidence="15">
    <location>
        <position position="417"/>
    </location>
    <ligand>
        <name>ATP</name>
        <dbReference type="ChEBI" id="CHEBI:30616"/>
    </ligand>
</feature>
<protein>
    <recommendedName>
        <fullName evidence="2">non-specific serine/threonine protein kinase</fullName>
        <ecNumber evidence="2">2.7.11.1</ecNumber>
    </recommendedName>
</protein>
<evidence type="ECO:0000256" key="15">
    <source>
        <dbReference type="PROSITE-ProRule" id="PRU10141"/>
    </source>
</evidence>
<comment type="subcellular location">
    <subcellularLocation>
        <location evidence="1">Cell membrane</location>
        <topology evidence="1">Single-pass membrane protein</topology>
    </subcellularLocation>
</comment>
<evidence type="ECO:0000256" key="10">
    <source>
        <dbReference type="ARBA" id="ARBA00022840"/>
    </source>
</evidence>
<evidence type="ECO:0000256" key="12">
    <source>
        <dbReference type="ARBA" id="ARBA00023136"/>
    </source>
</evidence>
<keyword evidence="3" id="KW-1003">Cell membrane</keyword>
<keyword evidence="9" id="KW-0418">Kinase</keyword>
<feature type="compositionally biased region" description="Low complexity" evidence="16">
    <location>
        <begin position="322"/>
        <end position="336"/>
    </location>
</feature>
<reference evidence="19" key="1">
    <citation type="submission" date="2023-03" db="UniProtKB">
        <authorList>
            <consortium name="EnsemblPlants"/>
        </authorList>
    </citation>
    <scope>IDENTIFICATION</scope>
</reference>
<evidence type="ECO:0000256" key="16">
    <source>
        <dbReference type="SAM" id="MobiDB-lite"/>
    </source>
</evidence>
<dbReference type="Pfam" id="PF00069">
    <property type="entry name" value="Pkinase"/>
    <property type="match status" value="1"/>
</dbReference>
<evidence type="ECO:0000256" key="8">
    <source>
        <dbReference type="ARBA" id="ARBA00022741"/>
    </source>
</evidence>